<dbReference type="PANTHER" id="PTHR36932">
    <property type="entry name" value="CAPSULAR POLYSACCHARIDE BIOSYNTHESIS PROTEIN"/>
    <property type="match status" value="1"/>
</dbReference>
<dbReference type="Proteomes" id="UP001171529">
    <property type="component" value="Unassembled WGS sequence"/>
</dbReference>
<dbReference type="PANTHER" id="PTHR36932:SF1">
    <property type="entry name" value="CAPSULAR POLYSACCHARIDE BIOSYNTHESIS PROTEIN"/>
    <property type="match status" value="1"/>
</dbReference>
<evidence type="ECO:0000313" key="1">
    <source>
        <dbReference type="EMBL" id="MDN5063517.1"/>
    </source>
</evidence>
<evidence type="ECO:0000313" key="2">
    <source>
        <dbReference type="Proteomes" id="UP001171529"/>
    </source>
</evidence>
<accession>A0AAW7PQP1</accession>
<sequence>MFKKLKIIKQYLKTKDFYDKKELENHQKKSLLKLFKNLNSNFYPNSLELENYPIINKKIFMENFNSINSLQITQDEAFKIALDAEKSRDFSSKLKNVTVGLSSGTTGNRGIFLVSEDESALWAGYILKRMLPKPLLQKHKIAFFLRSNSNLYESVNSSLISFSFYDLINPLENHIKKLNDTKPTILIAPAQVLKLLALNKDLNINPIKIISVAEVLEEDDKQIVEKRFSLKVHQVYQCTEGFLAHTCKEGNLHLNEDIVYIEKDWIDEKSGRFSPIITDFNRKSQPIIRYKLDDILILEKQSCPCGCVFTRIKKIEGRCDDILKMKTLQNQDYLLFPDFVRNAIISSNTHLEEYLVIKEKDELNIYLKPIIVKDEIDKVLLNLYKIHNLKPLKHNYFEYTAQKLDKKRRRVQEI</sequence>
<dbReference type="NCBIfam" id="TIGR02304">
    <property type="entry name" value="aden_form_hyp"/>
    <property type="match status" value="1"/>
</dbReference>
<dbReference type="RefSeq" id="WP_152056036.1">
    <property type="nucleotide sequence ID" value="NZ_CABVRI010000014.1"/>
</dbReference>
<dbReference type="AlphaFoldDB" id="A0AAW7PQP1"/>
<gene>
    <name evidence="1" type="ORF">O8C91_04810</name>
</gene>
<reference evidence="1" key="1">
    <citation type="submission" date="2022-12" db="EMBL/GenBank/DDBJ databases">
        <authorList>
            <person name="Uljanovas D."/>
        </authorList>
    </citation>
    <scope>NUCLEOTIDE SEQUENCE</scope>
    <source>
        <strain evidence="1">RCM39</strain>
    </source>
</reference>
<dbReference type="Gene3D" id="3.40.50.12780">
    <property type="entry name" value="N-terminal domain of ligase-like"/>
    <property type="match status" value="1"/>
</dbReference>
<name>A0AAW7PQP1_9BACT</name>
<protein>
    <submittedName>
        <fullName evidence="1">Adenylate synthase</fullName>
    </submittedName>
</protein>
<organism evidence="1 2">
    <name type="scientific">Aliarcobacter butzleri</name>
    <dbReference type="NCBI Taxonomy" id="28197"/>
    <lineage>
        <taxon>Bacteria</taxon>
        <taxon>Pseudomonadati</taxon>
        <taxon>Campylobacterota</taxon>
        <taxon>Epsilonproteobacteria</taxon>
        <taxon>Campylobacterales</taxon>
        <taxon>Arcobacteraceae</taxon>
        <taxon>Aliarcobacter</taxon>
    </lineage>
</organism>
<dbReference type="InterPro" id="IPR042099">
    <property type="entry name" value="ANL_N_sf"/>
</dbReference>
<dbReference type="InterPro" id="IPR053158">
    <property type="entry name" value="CapK_Type1_Caps_Biosynth"/>
</dbReference>
<comment type="caution">
    <text evidence="1">The sequence shown here is derived from an EMBL/GenBank/DDBJ whole genome shotgun (WGS) entry which is preliminary data.</text>
</comment>
<proteinExistence type="predicted"/>
<dbReference type="InterPro" id="IPR012685">
    <property type="entry name" value="CHP02304_F390_synth-rel"/>
</dbReference>
<dbReference type="EMBL" id="JAPZDC010000002">
    <property type="protein sequence ID" value="MDN5063517.1"/>
    <property type="molecule type" value="Genomic_DNA"/>
</dbReference>
<reference evidence="1" key="2">
    <citation type="journal article" date="2023" name="Microorganisms">
        <title>Genomic Characterization of Arcobacter butzleri Strains Isolated from Various Sources in Lithuania.</title>
        <authorList>
            <person name="Uljanovas D."/>
            <person name="Golz G."/>
            <person name="Fleischmann S."/>
            <person name="Kudirkiene E."/>
            <person name="Kasetiene N."/>
            <person name="Grineviciene A."/>
            <person name="Tamuleviciene E."/>
            <person name="Aksomaitiene J."/>
            <person name="Alter T."/>
            <person name="Malakauskas M."/>
        </authorList>
    </citation>
    <scope>NUCLEOTIDE SEQUENCE</scope>
    <source>
        <strain evidence="1">RCM39</strain>
    </source>
</reference>